<keyword evidence="2" id="KW-0472">Membrane</keyword>
<feature type="compositionally biased region" description="Basic and acidic residues" evidence="1">
    <location>
        <begin position="43"/>
        <end position="59"/>
    </location>
</feature>
<accession>A0AAE3KBC9</accession>
<keyword evidence="4" id="KW-1185">Reference proteome</keyword>
<evidence type="ECO:0000256" key="2">
    <source>
        <dbReference type="SAM" id="Phobius"/>
    </source>
</evidence>
<gene>
    <name evidence="3" type="ORF">J2T57_001797</name>
</gene>
<evidence type="ECO:0000313" key="3">
    <source>
        <dbReference type="EMBL" id="MCP1674659.1"/>
    </source>
</evidence>
<dbReference type="RefSeq" id="WP_253476844.1">
    <property type="nucleotide sequence ID" value="NZ_JALJXV010000004.1"/>
</dbReference>
<dbReference type="EMBL" id="JALJXV010000004">
    <property type="protein sequence ID" value="MCP1674659.1"/>
    <property type="molecule type" value="Genomic_DNA"/>
</dbReference>
<evidence type="ECO:0000313" key="4">
    <source>
        <dbReference type="Proteomes" id="UP001205843"/>
    </source>
</evidence>
<dbReference type="AlphaFoldDB" id="A0AAE3KBC9"/>
<proteinExistence type="predicted"/>
<name>A0AAE3KBC9_9GAMM</name>
<feature type="region of interest" description="Disordered" evidence="1">
    <location>
        <begin position="37"/>
        <end position="59"/>
    </location>
</feature>
<dbReference type="InterPro" id="IPR008621">
    <property type="entry name" value="Cbb3-typ_cyt_oxidase_comp"/>
</dbReference>
<organism evidence="3 4">
    <name type="scientific">Natronocella acetinitrilica</name>
    <dbReference type="NCBI Taxonomy" id="414046"/>
    <lineage>
        <taxon>Bacteria</taxon>
        <taxon>Pseudomonadati</taxon>
        <taxon>Pseudomonadota</taxon>
        <taxon>Gammaproteobacteria</taxon>
        <taxon>Chromatiales</taxon>
        <taxon>Ectothiorhodospiraceae</taxon>
        <taxon>Natronocella</taxon>
    </lineage>
</organism>
<dbReference type="Pfam" id="PF05545">
    <property type="entry name" value="FixQ"/>
    <property type="match status" value="1"/>
</dbReference>
<dbReference type="CDD" id="cd01324">
    <property type="entry name" value="cbb3_Oxidase_CcoQ"/>
    <property type="match status" value="1"/>
</dbReference>
<keyword evidence="2" id="KW-0812">Transmembrane</keyword>
<sequence length="59" mass="6709">MDVNTFYGLITLVLMILFGGIVFWAYSGKRKQSFDEAAQLPLEENRDKPARQSEGRGNE</sequence>
<comment type="caution">
    <text evidence="3">The sequence shown here is derived from an EMBL/GenBank/DDBJ whole genome shotgun (WGS) entry which is preliminary data.</text>
</comment>
<reference evidence="3" key="1">
    <citation type="submission" date="2022-03" db="EMBL/GenBank/DDBJ databases">
        <title>Genomic Encyclopedia of Type Strains, Phase III (KMG-III): the genomes of soil and plant-associated and newly described type strains.</title>
        <authorList>
            <person name="Whitman W."/>
        </authorList>
    </citation>
    <scope>NUCLEOTIDE SEQUENCE</scope>
    <source>
        <strain evidence="3">ANL 6-2</strain>
    </source>
</reference>
<evidence type="ECO:0000256" key="1">
    <source>
        <dbReference type="SAM" id="MobiDB-lite"/>
    </source>
</evidence>
<feature type="transmembrane region" description="Helical" evidence="2">
    <location>
        <begin position="6"/>
        <end position="26"/>
    </location>
</feature>
<dbReference type="Proteomes" id="UP001205843">
    <property type="component" value="Unassembled WGS sequence"/>
</dbReference>
<protein>
    <submittedName>
        <fullName evidence="3">Cytochrome c oxidase cbb3-type subunit 4</fullName>
    </submittedName>
</protein>
<keyword evidence="2" id="KW-1133">Transmembrane helix</keyword>